<keyword evidence="3 6" id="KW-0808">Transferase</keyword>
<evidence type="ECO:0000256" key="2">
    <source>
        <dbReference type="ARBA" id="ARBA00022490"/>
    </source>
</evidence>
<dbReference type="Gene3D" id="3.40.630.30">
    <property type="match status" value="1"/>
</dbReference>
<dbReference type="PROSITE" id="PS51186">
    <property type="entry name" value="GNAT"/>
    <property type="match status" value="1"/>
</dbReference>
<evidence type="ECO:0000313" key="7">
    <source>
        <dbReference type="Proteomes" id="UP000439113"/>
    </source>
</evidence>
<evidence type="ECO:0000256" key="4">
    <source>
        <dbReference type="ARBA" id="ARBA00023315"/>
    </source>
</evidence>
<dbReference type="GO" id="GO:0008080">
    <property type="term" value="F:N-acetyltransferase activity"/>
    <property type="evidence" value="ECO:0007669"/>
    <property type="project" value="InterPro"/>
</dbReference>
<evidence type="ECO:0000256" key="1">
    <source>
        <dbReference type="ARBA" id="ARBA00005395"/>
    </source>
</evidence>
<evidence type="ECO:0000259" key="5">
    <source>
        <dbReference type="PROSITE" id="PS51186"/>
    </source>
</evidence>
<sequence>MKIPELLRRKPDFALPRILKVSDAPDCASLHATGFAHPWSASEFEALLADSACLSVGVDTKSGFAGYLMSRIAADEAEVLTIVVAPAFRMFGCAQRLLLDHLSRLAARRVQVVFLEVDAQNEAALALYRRNGFLEVGRRKAYYATAEGGRGDALVMRRNLT</sequence>
<dbReference type="AlphaFoldDB" id="A0A6N8DMG4"/>
<name>A0A6N8DMG4_RHOAC</name>
<protein>
    <submittedName>
        <fullName evidence="6">Ribosomal-protein-alanine N-acetyltransferase</fullName>
    </submittedName>
</protein>
<accession>A0A6N8DMG4</accession>
<feature type="domain" description="N-acetyltransferase" evidence="5">
    <location>
        <begin position="14"/>
        <end position="161"/>
    </location>
</feature>
<dbReference type="InterPro" id="IPR050680">
    <property type="entry name" value="YpeA/RimI_acetyltransf"/>
</dbReference>
<dbReference type="SUPFAM" id="SSF55729">
    <property type="entry name" value="Acyl-CoA N-acyltransferases (Nat)"/>
    <property type="match status" value="1"/>
</dbReference>
<evidence type="ECO:0000256" key="3">
    <source>
        <dbReference type="ARBA" id="ARBA00022679"/>
    </source>
</evidence>
<comment type="caution">
    <text evidence="6">The sequence shown here is derived from an EMBL/GenBank/DDBJ whole genome shotgun (WGS) entry which is preliminary data.</text>
</comment>
<comment type="similarity">
    <text evidence="1">Belongs to the acetyltransferase family. RimI subfamily.</text>
</comment>
<dbReference type="Pfam" id="PF00583">
    <property type="entry name" value="Acetyltransf_1"/>
    <property type="match status" value="1"/>
</dbReference>
<dbReference type="InterPro" id="IPR006464">
    <property type="entry name" value="AcTrfase_RimI/Ard1"/>
</dbReference>
<gene>
    <name evidence="6" type="primary">rimI</name>
    <name evidence="6" type="ORF">GJ654_06935</name>
</gene>
<reference evidence="6 7" key="1">
    <citation type="submission" date="2019-11" db="EMBL/GenBank/DDBJ databases">
        <title>Whole-genome sequence of a Rhodoblastus acidophilus DSM 142.</title>
        <authorList>
            <person name="Kyndt J.A."/>
            <person name="Meyer T.E."/>
        </authorList>
    </citation>
    <scope>NUCLEOTIDE SEQUENCE [LARGE SCALE GENOMIC DNA]</scope>
    <source>
        <strain evidence="6 7">DSM 142</strain>
    </source>
</reference>
<dbReference type="EMBL" id="WNKS01000004">
    <property type="protein sequence ID" value="MTV30725.1"/>
    <property type="molecule type" value="Genomic_DNA"/>
</dbReference>
<dbReference type="PANTHER" id="PTHR43420">
    <property type="entry name" value="ACETYLTRANSFERASE"/>
    <property type="match status" value="1"/>
</dbReference>
<organism evidence="6 7">
    <name type="scientific">Rhodoblastus acidophilus</name>
    <name type="common">Rhodopseudomonas acidophila</name>
    <dbReference type="NCBI Taxonomy" id="1074"/>
    <lineage>
        <taxon>Bacteria</taxon>
        <taxon>Pseudomonadati</taxon>
        <taxon>Pseudomonadota</taxon>
        <taxon>Alphaproteobacteria</taxon>
        <taxon>Hyphomicrobiales</taxon>
        <taxon>Rhodoblastaceae</taxon>
        <taxon>Rhodoblastus</taxon>
    </lineage>
</organism>
<keyword evidence="2" id="KW-0963">Cytoplasm</keyword>
<dbReference type="Proteomes" id="UP000439113">
    <property type="component" value="Unassembled WGS sequence"/>
</dbReference>
<dbReference type="OrthoDB" id="9804026at2"/>
<dbReference type="PANTHER" id="PTHR43420:SF44">
    <property type="entry name" value="ACETYLTRANSFERASE YPEA"/>
    <property type="match status" value="1"/>
</dbReference>
<dbReference type="RefSeq" id="WP_155445406.1">
    <property type="nucleotide sequence ID" value="NZ_WNKS01000004.1"/>
</dbReference>
<keyword evidence="4" id="KW-0012">Acyltransferase</keyword>
<dbReference type="InterPro" id="IPR000182">
    <property type="entry name" value="GNAT_dom"/>
</dbReference>
<dbReference type="NCBIfam" id="TIGR01575">
    <property type="entry name" value="rimI"/>
    <property type="match status" value="1"/>
</dbReference>
<evidence type="ECO:0000313" key="6">
    <source>
        <dbReference type="EMBL" id="MTV30725.1"/>
    </source>
</evidence>
<dbReference type="InterPro" id="IPR016181">
    <property type="entry name" value="Acyl_CoA_acyltransferase"/>
</dbReference>
<proteinExistence type="inferred from homology"/>